<dbReference type="Pfam" id="PF00440">
    <property type="entry name" value="TetR_N"/>
    <property type="match status" value="1"/>
</dbReference>
<evidence type="ECO:0000313" key="6">
    <source>
        <dbReference type="EMBL" id="TQJ18271.1"/>
    </source>
</evidence>
<dbReference type="AlphaFoldDB" id="A0A542ESF4"/>
<dbReference type="PANTHER" id="PTHR47506:SF1">
    <property type="entry name" value="HTH-TYPE TRANSCRIPTIONAL REGULATOR YJDC"/>
    <property type="match status" value="1"/>
</dbReference>
<evidence type="ECO:0000313" key="7">
    <source>
        <dbReference type="Proteomes" id="UP000316298"/>
    </source>
</evidence>
<dbReference type="Gene3D" id="1.10.357.10">
    <property type="entry name" value="Tetracycline Repressor, domain 2"/>
    <property type="match status" value="1"/>
</dbReference>
<accession>A0A542ESF4</accession>
<dbReference type="GO" id="GO:0003677">
    <property type="term" value="F:DNA binding"/>
    <property type="evidence" value="ECO:0007669"/>
    <property type="project" value="UniProtKB-UniRule"/>
</dbReference>
<evidence type="ECO:0000256" key="1">
    <source>
        <dbReference type="ARBA" id="ARBA00023015"/>
    </source>
</evidence>
<comment type="caution">
    <text evidence="6">The sequence shown here is derived from an EMBL/GenBank/DDBJ whole genome shotgun (WGS) entry which is preliminary data.</text>
</comment>
<name>A0A542ESF4_9ACTN</name>
<dbReference type="SUPFAM" id="SSF46689">
    <property type="entry name" value="Homeodomain-like"/>
    <property type="match status" value="1"/>
</dbReference>
<proteinExistence type="predicted"/>
<dbReference type="PROSITE" id="PS50977">
    <property type="entry name" value="HTH_TETR_2"/>
    <property type="match status" value="1"/>
</dbReference>
<reference evidence="6 7" key="1">
    <citation type="submission" date="2019-06" db="EMBL/GenBank/DDBJ databases">
        <title>Sequencing the genomes of 1000 actinobacteria strains.</title>
        <authorList>
            <person name="Klenk H.-P."/>
        </authorList>
    </citation>
    <scope>NUCLEOTIDE SEQUENCE [LARGE SCALE GENOMIC DNA]</scope>
    <source>
        <strain evidence="6 7">DSM 17305</strain>
    </source>
</reference>
<dbReference type="InterPro" id="IPR011075">
    <property type="entry name" value="TetR_C"/>
</dbReference>
<protein>
    <submittedName>
        <fullName evidence="6">TetR family transcriptional regulator</fullName>
    </submittedName>
</protein>
<keyword evidence="2 4" id="KW-0238">DNA-binding</keyword>
<organism evidence="6 7">
    <name type="scientific">Kribbella jejuensis</name>
    <dbReference type="NCBI Taxonomy" id="236068"/>
    <lineage>
        <taxon>Bacteria</taxon>
        <taxon>Bacillati</taxon>
        <taxon>Actinomycetota</taxon>
        <taxon>Actinomycetes</taxon>
        <taxon>Propionibacteriales</taxon>
        <taxon>Kribbellaceae</taxon>
        <taxon>Kribbella</taxon>
    </lineage>
</organism>
<evidence type="ECO:0000256" key="2">
    <source>
        <dbReference type="ARBA" id="ARBA00023125"/>
    </source>
</evidence>
<dbReference type="InterPro" id="IPR036271">
    <property type="entry name" value="Tet_transcr_reg_TetR-rel_C_sf"/>
</dbReference>
<dbReference type="InterPro" id="IPR001647">
    <property type="entry name" value="HTH_TetR"/>
</dbReference>
<dbReference type="InterPro" id="IPR009057">
    <property type="entry name" value="Homeodomain-like_sf"/>
</dbReference>
<evidence type="ECO:0000256" key="3">
    <source>
        <dbReference type="ARBA" id="ARBA00023163"/>
    </source>
</evidence>
<gene>
    <name evidence="6" type="ORF">FB475_2406</name>
</gene>
<keyword evidence="3" id="KW-0804">Transcription</keyword>
<dbReference type="Pfam" id="PF16925">
    <property type="entry name" value="TetR_C_13"/>
    <property type="match status" value="1"/>
</dbReference>
<keyword evidence="7" id="KW-1185">Reference proteome</keyword>
<dbReference type="EMBL" id="VFMM01000001">
    <property type="protein sequence ID" value="TQJ18271.1"/>
    <property type="molecule type" value="Genomic_DNA"/>
</dbReference>
<dbReference type="PANTHER" id="PTHR47506">
    <property type="entry name" value="TRANSCRIPTIONAL REGULATORY PROTEIN"/>
    <property type="match status" value="1"/>
</dbReference>
<feature type="DNA-binding region" description="H-T-H motif" evidence="4">
    <location>
        <begin position="50"/>
        <end position="69"/>
    </location>
</feature>
<dbReference type="SUPFAM" id="SSF48498">
    <property type="entry name" value="Tetracyclin repressor-like, C-terminal domain"/>
    <property type="match status" value="1"/>
</dbReference>
<sequence length="217" mass="22902">MTAKYSDRYTLVMNVTPEAASTKRGGRGARERILKATVELFARDGIHATGVAKVTEVAQVSTRTLYQHFPSKEALISAYLERLESDPDGPAEIETVLTRDDLPPRDRLIALFSAPADPAGPVLRGCPFHNTAVEAAGGMPEAAAFVERHKRELTASLIATAQAAGAGDPEELGRRLAVLFEGARALATSLNDPQPFDDAGALAVALIDNAIGATSPA</sequence>
<evidence type="ECO:0000259" key="5">
    <source>
        <dbReference type="PROSITE" id="PS50977"/>
    </source>
</evidence>
<evidence type="ECO:0000256" key="4">
    <source>
        <dbReference type="PROSITE-ProRule" id="PRU00335"/>
    </source>
</evidence>
<dbReference type="PRINTS" id="PR00455">
    <property type="entry name" value="HTHTETR"/>
</dbReference>
<keyword evidence="1" id="KW-0805">Transcription regulation</keyword>
<dbReference type="Proteomes" id="UP000316298">
    <property type="component" value="Unassembled WGS sequence"/>
</dbReference>
<feature type="domain" description="HTH tetR-type" evidence="5">
    <location>
        <begin position="27"/>
        <end position="87"/>
    </location>
</feature>